<keyword evidence="2" id="KW-1185">Reference proteome</keyword>
<accession>A0A8S1RA60</accession>
<comment type="caution">
    <text evidence="1">The sequence shown here is derived from an EMBL/GenBank/DDBJ whole genome shotgun (WGS) entry which is preliminary data.</text>
</comment>
<proteinExistence type="predicted"/>
<reference evidence="1" key="1">
    <citation type="submission" date="2021-01" db="EMBL/GenBank/DDBJ databases">
        <authorList>
            <consortium name="Genoscope - CEA"/>
            <person name="William W."/>
        </authorList>
    </citation>
    <scope>NUCLEOTIDE SEQUENCE</scope>
</reference>
<dbReference type="EMBL" id="CAJJDN010000145">
    <property type="protein sequence ID" value="CAD8123575.1"/>
    <property type="molecule type" value="Genomic_DNA"/>
</dbReference>
<dbReference type="Proteomes" id="UP000692954">
    <property type="component" value="Unassembled WGS sequence"/>
</dbReference>
<sequence>MRVSESVGQKLRRVNIDYSQYDFVENSLEYYLKPTKPKLNYYKLLPKQQSPKREISHTVSCRIKPQIIAQQQTESINQKSLSTLPNRLIIPQIHNRSFILRQKKPSIQERYKQIMEYNVDEQFVELRRLMTRQKKSSSLGKRVKFLQ</sequence>
<evidence type="ECO:0000313" key="1">
    <source>
        <dbReference type="EMBL" id="CAD8123575.1"/>
    </source>
</evidence>
<evidence type="ECO:0000313" key="2">
    <source>
        <dbReference type="Proteomes" id="UP000692954"/>
    </source>
</evidence>
<dbReference type="OrthoDB" id="306973at2759"/>
<name>A0A8S1RA60_9CILI</name>
<dbReference type="AlphaFoldDB" id="A0A8S1RA60"/>
<organism evidence="1 2">
    <name type="scientific">Paramecium sonneborni</name>
    <dbReference type="NCBI Taxonomy" id="65129"/>
    <lineage>
        <taxon>Eukaryota</taxon>
        <taxon>Sar</taxon>
        <taxon>Alveolata</taxon>
        <taxon>Ciliophora</taxon>
        <taxon>Intramacronucleata</taxon>
        <taxon>Oligohymenophorea</taxon>
        <taxon>Peniculida</taxon>
        <taxon>Parameciidae</taxon>
        <taxon>Paramecium</taxon>
    </lineage>
</organism>
<protein>
    <submittedName>
        <fullName evidence="1">Uncharacterized protein</fullName>
    </submittedName>
</protein>
<gene>
    <name evidence="1" type="ORF">PSON_ATCC_30995.1.T1450122</name>
</gene>